<feature type="region of interest" description="Disordered" evidence="8">
    <location>
        <begin position="523"/>
        <end position="649"/>
    </location>
</feature>
<dbReference type="EMBL" id="BAABHS010000015">
    <property type="protein sequence ID" value="GAA4973015.1"/>
    <property type="molecule type" value="Genomic_DNA"/>
</dbReference>
<sequence>MTAIHPESAALDPASTARDEARRVRGWAARFVRGRDTDAAWVRPSLLALLAVTGFLYIYSLGESGWANSFYSAAVQAGSQSWKAMFFGSSDAANFITVDKPPASLWVMDLSARVFGVNAWSILVPQALEGVAAVGLLYLAVRRRFSAAAGLVAGAVMALTPVAALMFRFNNPDALLVLLLVAAAYAVLRAQETAATKWLVWAGVFIGFAFLTKLLQAFVILPAFAITYLLFAPTGWWRRIRQLLYAGVALVVAAGWWILTVELWPASSRPYIGGSQHNSILELTLGYNGLGRLNGDETGSVGGGGRMQVLPGTSAEALGQLPGGAPGGGRGPGGGMWGETGWNRLFNPENGGQVSWLLPAAVALLLAGLWITRRRRLADGQRAAFVLWGGWLLTTVVVFSYMKGIFHPYYNVALAPAIGALVGMGGVLLWEKRRSWKAALALAVVVAGSAYWAYRLLDRTPDWHGWLRYAVLVGGVVAAALILATTRFSARIVAVGASGIALATVLAGPAAYTWATVTTPHEGSIPSAGPSGGGFGGPGGRGGPGGGMRIFNGQPPQGAGQGNTGGQAGQGFAGGQGGQGGQGGPGGQQQPGQGGFPGGGQGGMPGQGGQGNPGGQGTQGGQSTQGGMPGGRNGTANPRENFAIGGPGGGAGGLLNGSNAGKEVTAKLKQDAGKYTWVAAAVGSNNASGYQLATGKPVMALGGFNGSDPSLTLDEFKKLVAAGKIHYFIGGGNFGGSMGGSSYSSEIASWVESAYTAQTVDGATLYDLTQPKA</sequence>
<evidence type="ECO:0000256" key="4">
    <source>
        <dbReference type="ARBA" id="ARBA00022679"/>
    </source>
</evidence>
<keyword evidence="4" id="KW-0808">Transferase</keyword>
<feature type="transmembrane region" description="Helical" evidence="9">
    <location>
        <begin position="492"/>
        <end position="515"/>
    </location>
</feature>
<feature type="transmembrane region" description="Helical" evidence="9">
    <location>
        <begin position="117"/>
        <end position="141"/>
    </location>
</feature>
<keyword evidence="6 9" id="KW-1133">Transmembrane helix</keyword>
<dbReference type="InterPro" id="IPR056785">
    <property type="entry name" value="YkcA/B-like_C"/>
</dbReference>
<evidence type="ECO:0000256" key="2">
    <source>
        <dbReference type="ARBA" id="ARBA00022475"/>
    </source>
</evidence>
<dbReference type="RefSeq" id="WP_345677335.1">
    <property type="nucleotide sequence ID" value="NZ_BAABHS010000015.1"/>
</dbReference>
<feature type="domain" description="Glycosyltransferase RgtA/B/C/D-like" evidence="10">
    <location>
        <begin position="99"/>
        <end position="257"/>
    </location>
</feature>
<feature type="transmembrane region" description="Helical" evidence="9">
    <location>
        <begin position="174"/>
        <end position="192"/>
    </location>
</feature>
<evidence type="ECO:0000313" key="12">
    <source>
        <dbReference type="EMBL" id="GAA4973015.1"/>
    </source>
</evidence>
<feature type="compositionally biased region" description="Gly residues" evidence="8">
    <location>
        <begin position="530"/>
        <end position="548"/>
    </location>
</feature>
<feature type="transmembrane region" description="Helical" evidence="9">
    <location>
        <begin position="408"/>
        <end position="429"/>
    </location>
</feature>
<dbReference type="Pfam" id="PF24878">
    <property type="entry name" value="YkcB_C"/>
    <property type="match status" value="1"/>
</dbReference>
<feature type="transmembrane region" description="Helical" evidence="9">
    <location>
        <begin position="354"/>
        <end position="371"/>
    </location>
</feature>
<comment type="subcellular location">
    <subcellularLocation>
        <location evidence="1">Cell membrane</location>
        <topology evidence="1">Multi-pass membrane protein</topology>
    </subcellularLocation>
</comment>
<evidence type="ECO:0000256" key="9">
    <source>
        <dbReference type="SAM" id="Phobius"/>
    </source>
</evidence>
<keyword evidence="2" id="KW-1003">Cell membrane</keyword>
<keyword evidence="13" id="KW-1185">Reference proteome</keyword>
<reference evidence="13" key="1">
    <citation type="journal article" date="2019" name="Int. J. Syst. Evol. Microbiol.">
        <title>The Global Catalogue of Microorganisms (GCM) 10K type strain sequencing project: providing services to taxonomists for standard genome sequencing and annotation.</title>
        <authorList>
            <consortium name="The Broad Institute Genomics Platform"/>
            <consortium name="The Broad Institute Genome Sequencing Center for Infectious Disease"/>
            <person name="Wu L."/>
            <person name="Ma J."/>
        </authorList>
    </citation>
    <scope>NUCLEOTIDE SEQUENCE [LARGE SCALE GENOMIC DNA]</scope>
    <source>
        <strain evidence="13">JCM 17986</strain>
    </source>
</reference>
<protein>
    <recommendedName>
        <fullName evidence="14">4-amino-4-deoxy-L-arabinose transferase</fullName>
    </recommendedName>
</protein>
<gene>
    <name evidence="12" type="ORF">GCM10023205_44190</name>
</gene>
<accession>A0ABP9HKT9</accession>
<evidence type="ECO:0000256" key="1">
    <source>
        <dbReference type="ARBA" id="ARBA00004651"/>
    </source>
</evidence>
<comment type="caution">
    <text evidence="12">The sequence shown here is derived from an EMBL/GenBank/DDBJ whole genome shotgun (WGS) entry which is preliminary data.</text>
</comment>
<evidence type="ECO:0000256" key="7">
    <source>
        <dbReference type="ARBA" id="ARBA00023136"/>
    </source>
</evidence>
<dbReference type="InterPro" id="IPR050297">
    <property type="entry name" value="LipidA_mod_glycosyltrf_83"/>
</dbReference>
<evidence type="ECO:0000256" key="3">
    <source>
        <dbReference type="ARBA" id="ARBA00022676"/>
    </source>
</evidence>
<feature type="transmembrane region" description="Helical" evidence="9">
    <location>
        <begin position="383"/>
        <end position="402"/>
    </location>
</feature>
<evidence type="ECO:0000256" key="6">
    <source>
        <dbReference type="ARBA" id="ARBA00022989"/>
    </source>
</evidence>
<evidence type="ECO:0008006" key="14">
    <source>
        <dbReference type="Google" id="ProtNLM"/>
    </source>
</evidence>
<evidence type="ECO:0000259" key="11">
    <source>
        <dbReference type="Pfam" id="PF24878"/>
    </source>
</evidence>
<feature type="transmembrane region" description="Helical" evidence="9">
    <location>
        <begin position="40"/>
        <end position="59"/>
    </location>
</feature>
<keyword evidence="5 9" id="KW-0812">Transmembrane</keyword>
<dbReference type="Proteomes" id="UP001500466">
    <property type="component" value="Unassembled WGS sequence"/>
</dbReference>
<dbReference type="Pfam" id="PF13231">
    <property type="entry name" value="PMT_2"/>
    <property type="match status" value="1"/>
</dbReference>
<evidence type="ECO:0000313" key="13">
    <source>
        <dbReference type="Proteomes" id="UP001500466"/>
    </source>
</evidence>
<evidence type="ECO:0000256" key="5">
    <source>
        <dbReference type="ARBA" id="ARBA00022692"/>
    </source>
</evidence>
<evidence type="ECO:0000256" key="8">
    <source>
        <dbReference type="SAM" id="MobiDB-lite"/>
    </source>
</evidence>
<organism evidence="12 13">
    <name type="scientific">Yinghuangia aomiensis</name>
    <dbReference type="NCBI Taxonomy" id="676205"/>
    <lineage>
        <taxon>Bacteria</taxon>
        <taxon>Bacillati</taxon>
        <taxon>Actinomycetota</taxon>
        <taxon>Actinomycetes</taxon>
        <taxon>Kitasatosporales</taxon>
        <taxon>Streptomycetaceae</taxon>
        <taxon>Yinghuangia</taxon>
    </lineage>
</organism>
<feature type="transmembrane region" description="Helical" evidence="9">
    <location>
        <begin position="243"/>
        <end position="259"/>
    </location>
</feature>
<dbReference type="PANTHER" id="PTHR33908:SF3">
    <property type="entry name" value="UNDECAPRENYL PHOSPHATE-ALPHA-4-AMINO-4-DEOXY-L-ARABINOSE ARABINOSYL TRANSFERASE"/>
    <property type="match status" value="1"/>
</dbReference>
<feature type="transmembrane region" description="Helical" evidence="9">
    <location>
        <begin position="466"/>
        <end position="485"/>
    </location>
</feature>
<feature type="compositionally biased region" description="Gly residues" evidence="8">
    <location>
        <begin position="559"/>
        <end position="633"/>
    </location>
</feature>
<proteinExistence type="predicted"/>
<feature type="transmembrane region" description="Helical" evidence="9">
    <location>
        <begin position="436"/>
        <end position="454"/>
    </location>
</feature>
<keyword evidence="7 9" id="KW-0472">Membrane</keyword>
<feature type="transmembrane region" description="Helical" evidence="9">
    <location>
        <begin position="198"/>
        <end position="231"/>
    </location>
</feature>
<feature type="transmembrane region" description="Helical" evidence="9">
    <location>
        <begin position="147"/>
        <end position="167"/>
    </location>
</feature>
<name>A0ABP9HKT9_9ACTN</name>
<dbReference type="InterPro" id="IPR038731">
    <property type="entry name" value="RgtA/B/C-like"/>
</dbReference>
<keyword evidence="3" id="KW-0328">Glycosyltransferase</keyword>
<feature type="domain" description="Putative mannosyltransferase YkcA/B-like C-terminal" evidence="11">
    <location>
        <begin position="665"/>
        <end position="753"/>
    </location>
</feature>
<evidence type="ECO:0000259" key="10">
    <source>
        <dbReference type="Pfam" id="PF13231"/>
    </source>
</evidence>
<dbReference type="PANTHER" id="PTHR33908">
    <property type="entry name" value="MANNOSYLTRANSFERASE YKCB-RELATED"/>
    <property type="match status" value="1"/>
</dbReference>